<dbReference type="RefSeq" id="WP_226190345.1">
    <property type="nucleotide sequence ID" value="NZ_JAJADQ010000017.1"/>
</dbReference>
<organism evidence="1 2">
    <name type="scientific">Hymenobacter nitidus</name>
    <dbReference type="NCBI Taxonomy" id="2880929"/>
    <lineage>
        <taxon>Bacteria</taxon>
        <taxon>Pseudomonadati</taxon>
        <taxon>Bacteroidota</taxon>
        <taxon>Cytophagia</taxon>
        <taxon>Cytophagales</taxon>
        <taxon>Hymenobacteraceae</taxon>
        <taxon>Hymenobacter</taxon>
    </lineage>
</organism>
<comment type="caution">
    <text evidence="1">The sequence shown here is derived from an EMBL/GenBank/DDBJ whole genome shotgun (WGS) entry which is preliminary data.</text>
</comment>
<dbReference type="EMBL" id="JAJADQ010000017">
    <property type="protein sequence ID" value="MCB2380422.1"/>
    <property type="molecule type" value="Genomic_DNA"/>
</dbReference>
<dbReference type="Proteomes" id="UP001165297">
    <property type="component" value="Unassembled WGS sequence"/>
</dbReference>
<reference evidence="1" key="1">
    <citation type="submission" date="2021-10" db="EMBL/GenBank/DDBJ databases">
        <authorList>
            <person name="Dean J.D."/>
            <person name="Kim M.K."/>
            <person name="Newey C.N."/>
            <person name="Stoker T.S."/>
            <person name="Thompson D.W."/>
            <person name="Grose J.H."/>
        </authorList>
    </citation>
    <scope>NUCLEOTIDE SEQUENCE</scope>
    <source>
        <strain evidence="1">BT635</strain>
    </source>
</reference>
<gene>
    <name evidence="1" type="ORF">LGH70_22710</name>
</gene>
<sequence length="170" mass="19778">MASISTRVSVTFFVSIFIVLTQSCKTTKVNNYYNFPDKLEHFAIIGFKSPPKYMEYTPENIPFYLRERQKIFPSFKPGESISFWCYATYFDNFFKPVKNLKIDISVVKSTGEEYSPQFITSSVITNELGYNAVPITLIINEQFTYRLKVKYKDKNSTTISYSPVFKVSTF</sequence>
<accession>A0ABS8AKE3</accession>
<name>A0ABS8AKE3_9BACT</name>
<dbReference type="PROSITE" id="PS51257">
    <property type="entry name" value="PROKAR_LIPOPROTEIN"/>
    <property type="match status" value="1"/>
</dbReference>
<evidence type="ECO:0000313" key="1">
    <source>
        <dbReference type="EMBL" id="MCB2380422.1"/>
    </source>
</evidence>
<protein>
    <submittedName>
        <fullName evidence="1">Uncharacterized protein</fullName>
    </submittedName>
</protein>
<evidence type="ECO:0000313" key="2">
    <source>
        <dbReference type="Proteomes" id="UP001165297"/>
    </source>
</evidence>
<proteinExistence type="predicted"/>
<keyword evidence="2" id="KW-1185">Reference proteome</keyword>